<dbReference type="EMBL" id="BGZK01000917">
    <property type="protein sequence ID" value="GBP65012.1"/>
    <property type="molecule type" value="Genomic_DNA"/>
</dbReference>
<evidence type="ECO:0000313" key="2">
    <source>
        <dbReference type="EMBL" id="GBP65012.1"/>
    </source>
</evidence>
<dbReference type="AlphaFoldDB" id="A0A4C1XPS7"/>
<organism evidence="2 3">
    <name type="scientific">Eumeta variegata</name>
    <name type="common">Bagworm moth</name>
    <name type="synonym">Eumeta japonica</name>
    <dbReference type="NCBI Taxonomy" id="151549"/>
    <lineage>
        <taxon>Eukaryota</taxon>
        <taxon>Metazoa</taxon>
        <taxon>Ecdysozoa</taxon>
        <taxon>Arthropoda</taxon>
        <taxon>Hexapoda</taxon>
        <taxon>Insecta</taxon>
        <taxon>Pterygota</taxon>
        <taxon>Neoptera</taxon>
        <taxon>Endopterygota</taxon>
        <taxon>Lepidoptera</taxon>
        <taxon>Glossata</taxon>
        <taxon>Ditrysia</taxon>
        <taxon>Tineoidea</taxon>
        <taxon>Psychidae</taxon>
        <taxon>Oiketicinae</taxon>
        <taxon>Eumeta</taxon>
    </lineage>
</organism>
<dbReference type="Proteomes" id="UP000299102">
    <property type="component" value="Unassembled WGS sequence"/>
</dbReference>
<evidence type="ECO:0000313" key="3">
    <source>
        <dbReference type="Proteomes" id="UP000299102"/>
    </source>
</evidence>
<name>A0A4C1XPS7_EUMVA</name>
<accession>A0A4C1XPS7</accession>
<feature type="compositionally biased region" description="Basic and acidic residues" evidence="1">
    <location>
        <begin position="92"/>
        <end position="102"/>
    </location>
</feature>
<gene>
    <name evidence="2" type="ORF">EVAR_43119_1</name>
</gene>
<reference evidence="2 3" key="1">
    <citation type="journal article" date="2019" name="Commun. Biol.">
        <title>The bagworm genome reveals a unique fibroin gene that provides high tensile strength.</title>
        <authorList>
            <person name="Kono N."/>
            <person name="Nakamura H."/>
            <person name="Ohtoshi R."/>
            <person name="Tomita M."/>
            <person name="Numata K."/>
            <person name="Arakawa K."/>
        </authorList>
    </citation>
    <scope>NUCLEOTIDE SEQUENCE [LARGE SCALE GENOMIC DNA]</scope>
</reference>
<comment type="caution">
    <text evidence="2">The sequence shown here is derived from an EMBL/GenBank/DDBJ whole genome shotgun (WGS) entry which is preliminary data.</text>
</comment>
<keyword evidence="3" id="KW-1185">Reference proteome</keyword>
<sequence>MFKPEMQYLKRKGEKVRYCNVSDSKGPVDYQELINTLILGYDSMLNNPKTIFMHNQRNIQRDRREAEMNTSANKARRHPAGVDEIISGLADFPKEGRRERRFPPAASD</sequence>
<proteinExistence type="predicted"/>
<evidence type="ECO:0000256" key="1">
    <source>
        <dbReference type="SAM" id="MobiDB-lite"/>
    </source>
</evidence>
<feature type="region of interest" description="Disordered" evidence="1">
    <location>
        <begin position="64"/>
        <end position="108"/>
    </location>
</feature>
<protein>
    <submittedName>
        <fullName evidence="2">Uncharacterized protein</fullName>
    </submittedName>
</protein>